<evidence type="ECO:0000313" key="14">
    <source>
        <dbReference type="EMBL" id="BAU58287.2"/>
    </source>
</evidence>
<dbReference type="OrthoDB" id="9761451at2"/>
<sequence>MLLGQIGNFALVLAFCLAVIQSVLPLVGTYLADERLMRSGRSLAVGQFAFLLIAYLALTWAFISDDFSLAYVYSNSAQDLPLVYKITAVWGGHEGSMLFWVLTLGIWGVAVATFSRALPREMLARVLAVMGMVGVGFIGFTVFTSNPFDTLFPIPPEGTDLNPLLQDPGMIIHPPLLFIGYTGLAVAFAFAMAALIGGRLDAAWARWSRPWTTAAWGFLTLGIGLGSWWAYYELGWGGWWFWDPVENASLLPWLTATALIHSLAVTEKRGGFKVWTVMLAIVSFALTIFGGFLVRSGVITSVHAFATDPDRGVFILGLLAVTLLGSLALYAWRAPKVGLGGAFSWYSRESLLLANNVLLTVACAAVLVGTLYPVAVDALGLGKISVGPPYFDAVFMPLMLPLLFLIGIGPLVSWKHSSPYETYRQLRWIFLVCVVIGGLWPLTMGAWNPLTAIGLMIVVWILTTAGMDFYKRVNRRLDMGWGPAIRGALRPNFFGMHAAHAGLALIVMAIAMVNTYEVERDVRLEPGQSEMVRDYEFTMTGTSEVRGANFTAQQAEIEVRRNGRVINTLYPQLRYYDKSPQQPMHQASLDRGLIRDVYVALGDHLGGEAWTMRLYYKPYMTWMWAGCLLMAFGGFLAAGDRRYRMQGDRRSVSEKNIDSSDNTVKKPARSEVGNS</sequence>
<dbReference type="InterPro" id="IPR032523">
    <property type="entry name" value="CcmF_C"/>
</dbReference>
<dbReference type="NCBIfam" id="TIGR00353">
    <property type="entry name" value="nrfE"/>
    <property type="match status" value="1"/>
</dbReference>
<evidence type="ECO:0000256" key="2">
    <source>
        <dbReference type="ARBA" id="ARBA00009186"/>
    </source>
</evidence>
<evidence type="ECO:0000313" key="15">
    <source>
        <dbReference type="Proteomes" id="UP000218890"/>
    </source>
</evidence>
<evidence type="ECO:0000256" key="1">
    <source>
        <dbReference type="ARBA" id="ARBA00004429"/>
    </source>
</evidence>
<feature type="domain" description="Cytochrome c-type biogenesis protein CcmF C-terminal" evidence="13">
    <location>
        <begin position="316"/>
        <end position="641"/>
    </location>
</feature>
<dbReference type="Proteomes" id="UP000218890">
    <property type="component" value="Chromosome"/>
</dbReference>
<comment type="similarity">
    <text evidence="2">Belongs to the CcmF/CycK/Ccl1/NrfE/CcsA family.</text>
</comment>
<dbReference type="Pfam" id="PF01578">
    <property type="entry name" value="Cytochrom_C_asm"/>
    <property type="match status" value="1"/>
</dbReference>
<feature type="region of interest" description="Disordered" evidence="10">
    <location>
        <begin position="647"/>
        <end position="675"/>
    </location>
</feature>
<dbReference type="RefSeq" id="WP_096409673.1">
    <property type="nucleotide sequence ID" value="NZ_AP017372.2"/>
</dbReference>
<feature type="transmembrane region" description="Helical" evidence="11">
    <location>
        <begin position="43"/>
        <end position="63"/>
    </location>
</feature>
<comment type="subcellular location">
    <subcellularLocation>
        <location evidence="1">Cell inner membrane</location>
        <topology evidence="1">Multi-pass membrane protein</topology>
    </subcellularLocation>
</comment>
<dbReference type="Pfam" id="PF16327">
    <property type="entry name" value="CcmF_C"/>
    <property type="match status" value="1"/>
</dbReference>
<keyword evidence="5 11" id="KW-0812">Transmembrane</keyword>
<evidence type="ECO:0000256" key="10">
    <source>
        <dbReference type="SAM" id="MobiDB-lite"/>
    </source>
</evidence>
<dbReference type="InterPro" id="IPR003568">
    <property type="entry name" value="Cyt_c_biogenesis_CcmF"/>
</dbReference>
<dbReference type="GO" id="GO:0020037">
    <property type="term" value="F:heme binding"/>
    <property type="evidence" value="ECO:0007669"/>
    <property type="project" value="InterPro"/>
</dbReference>
<keyword evidence="3" id="KW-1003">Cell membrane</keyword>
<dbReference type="PRINTS" id="PR01410">
    <property type="entry name" value="CCBIOGENESIS"/>
</dbReference>
<dbReference type="GO" id="GO:0016829">
    <property type="term" value="F:lyase activity"/>
    <property type="evidence" value="ECO:0007669"/>
    <property type="project" value="UniProtKB-KW"/>
</dbReference>
<dbReference type="EMBL" id="AP017372">
    <property type="protein sequence ID" value="BAU58287.2"/>
    <property type="molecule type" value="Genomic_DNA"/>
</dbReference>
<gene>
    <name evidence="14" type="primary">ccmF</name>
    <name evidence="14" type="ORF">HH1059_15780</name>
</gene>
<feature type="transmembrane region" description="Helical" evidence="11">
    <location>
        <begin position="274"/>
        <end position="293"/>
    </location>
</feature>
<feature type="transmembrane region" description="Helical" evidence="11">
    <location>
        <begin position="6"/>
        <end position="31"/>
    </location>
</feature>
<feature type="transmembrane region" description="Helical" evidence="11">
    <location>
        <begin position="250"/>
        <end position="267"/>
    </location>
</feature>
<organism evidence="14 15">
    <name type="scientific">Halorhodospira halochloris</name>
    <name type="common">Ectothiorhodospira halochloris</name>
    <dbReference type="NCBI Taxonomy" id="1052"/>
    <lineage>
        <taxon>Bacteria</taxon>
        <taxon>Pseudomonadati</taxon>
        <taxon>Pseudomonadota</taxon>
        <taxon>Gammaproteobacteria</taxon>
        <taxon>Chromatiales</taxon>
        <taxon>Ectothiorhodospiraceae</taxon>
        <taxon>Halorhodospira</taxon>
    </lineage>
</organism>
<dbReference type="NCBIfam" id="NF007691">
    <property type="entry name" value="PRK10369.1"/>
    <property type="match status" value="1"/>
</dbReference>
<feature type="transmembrane region" description="Helical" evidence="11">
    <location>
        <begin position="97"/>
        <end position="115"/>
    </location>
</feature>
<evidence type="ECO:0000256" key="4">
    <source>
        <dbReference type="ARBA" id="ARBA00022519"/>
    </source>
</evidence>
<keyword evidence="6" id="KW-0201">Cytochrome c-type biogenesis</keyword>
<feature type="transmembrane region" description="Helical" evidence="11">
    <location>
        <begin position="619"/>
        <end position="639"/>
    </location>
</feature>
<evidence type="ECO:0000259" key="13">
    <source>
        <dbReference type="Pfam" id="PF16327"/>
    </source>
</evidence>
<protein>
    <submittedName>
        <fullName evidence="14">Cytochrome c heme lyase subunit CcmF</fullName>
    </submittedName>
</protein>
<accession>A0A110B5I0</accession>
<dbReference type="KEGG" id="hhk:HH1059_15780"/>
<keyword evidence="15" id="KW-1185">Reference proteome</keyword>
<feature type="transmembrane region" description="Helical" evidence="11">
    <location>
        <begin position="313"/>
        <end position="332"/>
    </location>
</feature>
<evidence type="ECO:0000256" key="3">
    <source>
        <dbReference type="ARBA" id="ARBA00022475"/>
    </source>
</evidence>
<feature type="transmembrane region" description="Helical" evidence="11">
    <location>
        <begin position="210"/>
        <end position="230"/>
    </location>
</feature>
<dbReference type="GO" id="GO:0017004">
    <property type="term" value="P:cytochrome complex assembly"/>
    <property type="evidence" value="ECO:0007669"/>
    <property type="project" value="UniProtKB-KW"/>
</dbReference>
<proteinExistence type="inferred from homology"/>
<comment type="function">
    <text evidence="9">Required for the biogenesis of c-type cytochromes. Possible subunit of a heme lyase.</text>
</comment>
<evidence type="ECO:0000256" key="5">
    <source>
        <dbReference type="ARBA" id="ARBA00022692"/>
    </source>
</evidence>
<keyword evidence="4" id="KW-0997">Cell inner membrane</keyword>
<dbReference type="PRINTS" id="PR01411">
    <property type="entry name" value="CCMFBIOGNSIS"/>
</dbReference>
<feature type="domain" description="Cytochrome c assembly protein" evidence="12">
    <location>
        <begin position="90"/>
        <end position="296"/>
    </location>
</feature>
<feature type="transmembrane region" description="Helical" evidence="11">
    <location>
        <begin position="122"/>
        <end position="143"/>
    </location>
</feature>
<dbReference type="AlphaFoldDB" id="A0A110B5I0"/>
<reference evidence="14" key="1">
    <citation type="submission" date="2016-02" db="EMBL/GenBank/DDBJ databases">
        <title>Halorhodospira halochloris DSM-1059 complete genome, version 2.</title>
        <authorList>
            <person name="Tsukatani Y."/>
        </authorList>
    </citation>
    <scope>NUCLEOTIDE SEQUENCE</scope>
    <source>
        <strain evidence="14">DSM 1059</strain>
    </source>
</reference>
<feature type="transmembrane region" description="Helical" evidence="11">
    <location>
        <begin position="353"/>
        <end position="374"/>
    </location>
</feature>
<dbReference type="GO" id="GO:0005886">
    <property type="term" value="C:plasma membrane"/>
    <property type="evidence" value="ECO:0007669"/>
    <property type="project" value="UniProtKB-SubCell"/>
</dbReference>
<evidence type="ECO:0000256" key="8">
    <source>
        <dbReference type="ARBA" id="ARBA00023136"/>
    </source>
</evidence>
<evidence type="ECO:0000256" key="7">
    <source>
        <dbReference type="ARBA" id="ARBA00022989"/>
    </source>
</evidence>
<dbReference type="PANTHER" id="PTHR43653:SF1">
    <property type="entry name" value="CYTOCHROME C-TYPE BIOGENESIS PROTEIN CCMF"/>
    <property type="match status" value="1"/>
</dbReference>
<dbReference type="GO" id="GO:0015232">
    <property type="term" value="F:heme transmembrane transporter activity"/>
    <property type="evidence" value="ECO:0007669"/>
    <property type="project" value="InterPro"/>
</dbReference>
<feature type="transmembrane region" description="Helical" evidence="11">
    <location>
        <begin position="450"/>
        <end position="470"/>
    </location>
</feature>
<keyword evidence="14" id="KW-0456">Lyase</keyword>
<evidence type="ECO:0000256" key="6">
    <source>
        <dbReference type="ARBA" id="ARBA00022748"/>
    </source>
</evidence>
<dbReference type="InterPro" id="IPR003567">
    <property type="entry name" value="Cyt_c_biogenesis"/>
</dbReference>
<feature type="transmembrane region" description="Helical" evidence="11">
    <location>
        <begin position="178"/>
        <end position="198"/>
    </location>
</feature>
<dbReference type="PANTHER" id="PTHR43653">
    <property type="entry name" value="CYTOCHROME C ASSEMBLY PROTEIN-RELATED"/>
    <property type="match status" value="1"/>
</dbReference>
<evidence type="ECO:0000259" key="12">
    <source>
        <dbReference type="Pfam" id="PF01578"/>
    </source>
</evidence>
<evidence type="ECO:0000256" key="9">
    <source>
        <dbReference type="ARBA" id="ARBA00037230"/>
    </source>
</evidence>
<feature type="transmembrane region" description="Helical" evidence="11">
    <location>
        <begin position="426"/>
        <end position="444"/>
    </location>
</feature>
<keyword evidence="8 11" id="KW-0472">Membrane</keyword>
<feature type="compositionally biased region" description="Basic and acidic residues" evidence="10">
    <location>
        <begin position="647"/>
        <end position="658"/>
    </location>
</feature>
<name>A0A110B5I0_HALHR</name>
<evidence type="ECO:0000256" key="11">
    <source>
        <dbReference type="SAM" id="Phobius"/>
    </source>
</evidence>
<dbReference type="InterPro" id="IPR002541">
    <property type="entry name" value="Cyt_c_assembly"/>
</dbReference>
<feature type="transmembrane region" description="Helical" evidence="11">
    <location>
        <begin position="491"/>
        <end position="513"/>
    </location>
</feature>
<keyword evidence="7 11" id="KW-1133">Transmembrane helix</keyword>
<feature type="transmembrane region" description="Helical" evidence="11">
    <location>
        <begin position="394"/>
        <end position="414"/>
    </location>
</feature>